<feature type="transmembrane region" description="Helical" evidence="3">
    <location>
        <begin position="12"/>
        <end position="30"/>
    </location>
</feature>
<dbReference type="Pfam" id="PF13450">
    <property type="entry name" value="NAD_binding_8"/>
    <property type="match status" value="1"/>
</dbReference>
<dbReference type="PRINTS" id="PR00370">
    <property type="entry name" value="FMOXYGENASE"/>
</dbReference>
<proteinExistence type="inferred from homology"/>
<keyword evidence="2" id="KW-0560">Oxidoreductase</keyword>
<dbReference type="SUPFAM" id="SSF51905">
    <property type="entry name" value="FAD/NAD(P)-binding domain"/>
    <property type="match status" value="1"/>
</dbReference>
<keyword evidence="3" id="KW-0472">Membrane</keyword>
<dbReference type="Gene3D" id="3.50.50.60">
    <property type="entry name" value="FAD/NAD(P)-binding domain"/>
    <property type="match status" value="2"/>
</dbReference>
<keyword evidence="3" id="KW-0812">Transmembrane</keyword>
<comment type="similarity">
    <text evidence="1">Belongs to the FAD-binding monooxygenase family.</text>
</comment>
<evidence type="ECO:0000256" key="3">
    <source>
        <dbReference type="SAM" id="Phobius"/>
    </source>
</evidence>
<dbReference type="HOGENOM" id="CLU_596466_0_0_1"/>
<dbReference type="STRING" id="2903.R1E2R2"/>
<dbReference type="GO" id="GO:0016491">
    <property type="term" value="F:oxidoreductase activity"/>
    <property type="evidence" value="ECO:0007669"/>
    <property type="project" value="UniProtKB-KW"/>
</dbReference>
<dbReference type="EnsemblProtists" id="EOD21110">
    <property type="protein sequence ID" value="EOD21110"/>
    <property type="gene ID" value="EMIHUDRAFT_241663"/>
</dbReference>
<dbReference type="GO" id="GO:0050660">
    <property type="term" value="F:flavin adenine dinucleotide binding"/>
    <property type="evidence" value="ECO:0007669"/>
    <property type="project" value="InterPro"/>
</dbReference>
<keyword evidence="5" id="KW-1185">Reference proteome</keyword>
<dbReference type="GO" id="GO:0050661">
    <property type="term" value="F:NADP binding"/>
    <property type="evidence" value="ECO:0007669"/>
    <property type="project" value="InterPro"/>
</dbReference>
<dbReference type="InterPro" id="IPR000960">
    <property type="entry name" value="Flavin_mOase"/>
</dbReference>
<dbReference type="PaxDb" id="2903-EOD21110"/>
<evidence type="ECO:0000313" key="4">
    <source>
        <dbReference type="EnsemblProtists" id="EOD21110"/>
    </source>
</evidence>
<dbReference type="InterPro" id="IPR036188">
    <property type="entry name" value="FAD/NAD-bd_sf"/>
</dbReference>
<reference evidence="4" key="2">
    <citation type="submission" date="2024-10" db="UniProtKB">
        <authorList>
            <consortium name="EnsemblProtists"/>
        </authorList>
    </citation>
    <scope>IDENTIFICATION</scope>
</reference>
<dbReference type="InterPro" id="IPR051209">
    <property type="entry name" value="FAD-bind_Monooxygenase_sf"/>
</dbReference>
<dbReference type="KEGG" id="ehx:EMIHUDRAFT_241663"/>
<evidence type="ECO:0000313" key="5">
    <source>
        <dbReference type="Proteomes" id="UP000013827"/>
    </source>
</evidence>
<feature type="transmembrane region" description="Helical" evidence="3">
    <location>
        <begin position="431"/>
        <end position="458"/>
    </location>
</feature>
<dbReference type="Proteomes" id="UP000013827">
    <property type="component" value="Unassembled WGS sequence"/>
</dbReference>
<keyword evidence="3" id="KW-1133">Transmembrane helix</keyword>
<accession>A0A0D3JC75</accession>
<dbReference type="AlphaFoldDB" id="A0A0D3JC75"/>
<name>A0A0D3JC75_EMIH1</name>
<dbReference type="GeneID" id="17266655"/>
<dbReference type="RefSeq" id="XP_005773539.1">
    <property type="nucleotide sequence ID" value="XM_005773482.1"/>
</dbReference>
<protein>
    <recommendedName>
        <fullName evidence="6">Monooxygenase</fullName>
    </recommendedName>
</protein>
<dbReference type="PANTHER" id="PTHR42877">
    <property type="entry name" value="L-ORNITHINE N(5)-MONOOXYGENASE-RELATED"/>
    <property type="match status" value="1"/>
</dbReference>
<evidence type="ECO:0008006" key="6">
    <source>
        <dbReference type="Google" id="ProtNLM"/>
    </source>
</evidence>
<evidence type="ECO:0000256" key="2">
    <source>
        <dbReference type="ARBA" id="ARBA00023002"/>
    </source>
</evidence>
<organism evidence="4 5">
    <name type="scientific">Emiliania huxleyi (strain CCMP1516)</name>
    <dbReference type="NCBI Taxonomy" id="280463"/>
    <lineage>
        <taxon>Eukaryota</taxon>
        <taxon>Haptista</taxon>
        <taxon>Haptophyta</taxon>
        <taxon>Prymnesiophyceae</taxon>
        <taxon>Isochrysidales</taxon>
        <taxon>Noelaerhabdaceae</taxon>
        <taxon>Emiliania</taxon>
    </lineage>
</organism>
<dbReference type="PANTHER" id="PTHR42877:SF4">
    <property type="entry name" value="FAD_NAD(P)-BINDING DOMAIN-CONTAINING PROTEIN-RELATED"/>
    <property type="match status" value="1"/>
</dbReference>
<evidence type="ECO:0000256" key="1">
    <source>
        <dbReference type="ARBA" id="ARBA00010139"/>
    </source>
</evidence>
<reference evidence="5" key="1">
    <citation type="journal article" date="2013" name="Nature">
        <title>Pan genome of the phytoplankton Emiliania underpins its global distribution.</title>
        <authorList>
            <person name="Read B.A."/>
            <person name="Kegel J."/>
            <person name="Klute M.J."/>
            <person name="Kuo A."/>
            <person name="Lefebvre S.C."/>
            <person name="Maumus F."/>
            <person name="Mayer C."/>
            <person name="Miller J."/>
            <person name="Monier A."/>
            <person name="Salamov A."/>
            <person name="Young J."/>
            <person name="Aguilar M."/>
            <person name="Claverie J.M."/>
            <person name="Frickenhaus S."/>
            <person name="Gonzalez K."/>
            <person name="Herman E.K."/>
            <person name="Lin Y.C."/>
            <person name="Napier J."/>
            <person name="Ogata H."/>
            <person name="Sarno A.F."/>
            <person name="Shmutz J."/>
            <person name="Schroeder D."/>
            <person name="de Vargas C."/>
            <person name="Verret F."/>
            <person name="von Dassow P."/>
            <person name="Valentin K."/>
            <person name="Van de Peer Y."/>
            <person name="Wheeler G."/>
            <person name="Dacks J.B."/>
            <person name="Delwiche C.F."/>
            <person name="Dyhrman S.T."/>
            <person name="Glockner G."/>
            <person name="John U."/>
            <person name="Richards T."/>
            <person name="Worden A.Z."/>
            <person name="Zhang X."/>
            <person name="Grigoriev I.V."/>
            <person name="Allen A.E."/>
            <person name="Bidle K."/>
            <person name="Borodovsky M."/>
            <person name="Bowler C."/>
            <person name="Brownlee C."/>
            <person name="Cock J.M."/>
            <person name="Elias M."/>
            <person name="Gladyshev V.N."/>
            <person name="Groth M."/>
            <person name="Guda C."/>
            <person name="Hadaegh A."/>
            <person name="Iglesias-Rodriguez M.D."/>
            <person name="Jenkins J."/>
            <person name="Jones B.M."/>
            <person name="Lawson T."/>
            <person name="Leese F."/>
            <person name="Lindquist E."/>
            <person name="Lobanov A."/>
            <person name="Lomsadze A."/>
            <person name="Malik S.B."/>
            <person name="Marsh M.E."/>
            <person name="Mackinder L."/>
            <person name="Mock T."/>
            <person name="Mueller-Roeber B."/>
            <person name="Pagarete A."/>
            <person name="Parker M."/>
            <person name="Probert I."/>
            <person name="Quesneville H."/>
            <person name="Raines C."/>
            <person name="Rensing S.A."/>
            <person name="Riano-Pachon D.M."/>
            <person name="Richier S."/>
            <person name="Rokitta S."/>
            <person name="Shiraiwa Y."/>
            <person name="Soanes D.M."/>
            <person name="van der Giezen M."/>
            <person name="Wahlund T.M."/>
            <person name="Williams B."/>
            <person name="Wilson W."/>
            <person name="Wolfe G."/>
            <person name="Wurch L.L."/>
        </authorList>
    </citation>
    <scope>NUCLEOTIDE SEQUENCE</scope>
</reference>
<sequence length="459" mass="51574">MRRSSTAALRSPTVAILGAGITGLTAAAFLRKQGIEDFTVFEENGDGVGGTWRDHDYPGAGTDTEVPSYLPTFLPRPNFHSQFARRDEILSYCEMVAAEYCGSDLAEYKGKRILIVGCGATAVQLAPTVAPVARSVTVLRRTMPYMTVRSKVALPQRAWLYTLWRWVYELRNDFITLLDGARCIEFVLRWWVWLRDYMLRAPLPAACQPSPGQPVQCTRRAFDYLGFRSAVIDGRISVVDGQADPLRAYTPDGVVLASGRELRADLVVLATGYEIGKVDISFYVEGALRDQAEASRFPNFFYPLAGAPLFTIPPRVCEDNMLYFVRVLRSYSAHPVLFFPPEDQPSFRKDYSILFSPHCSSRRYLLHDRKDAPRYRTDDLQVQGIPVPRAFARWVLWWQRPREWRPKGAGEEEGDAAITAGPSSNAAMQCLAMLVLVVYFLVPVLGQSYCGTFVVPVLR</sequence>